<feature type="compositionally biased region" description="Polar residues" evidence="1">
    <location>
        <begin position="181"/>
        <end position="200"/>
    </location>
</feature>
<accession>A0A8J5TGV9</accession>
<keyword evidence="3" id="KW-1185">Reference proteome</keyword>
<feature type="region of interest" description="Disordered" evidence="1">
    <location>
        <begin position="1"/>
        <end position="54"/>
    </location>
</feature>
<evidence type="ECO:0000256" key="1">
    <source>
        <dbReference type="SAM" id="MobiDB-lite"/>
    </source>
</evidence>
<evidence type="ECO:0000313" key="3">
    <source>
        <dbReference type="Proteomes" id="UP000729402"/>
    </source>
</evidence>
<gene>
    <name evidence="2" type="ORF">GUJ93_ZPchr0282g22927</name>
</gene>
<sequence length="208" mass="22863">MSLASVPVRLPRGSPPGSAVLGAQPRPLASWSVASTPTPAPTELPNPFSPNLPHRNPSHRQAVKLRSAILACDADIDQDRVAEDPEFDPTQVAIESDLESAIFKGGAILENNVRVFSVLPAQRSFDVRKECSYQENFYLLPDETTGMKDDSLLHNRVMINIIREYRKVLSGRRPKVKGASSAVNSMSSEMGVDQSSSDDGSWNYFRPR</sequence>
<name>A0A8J5TGV9_ZIZPA</name>
<comment type="caution">
    <text evidence="2">The sequence shown here is derived from an EMBL/GenBank/DDBJ whole genome shotgun (WGS) entry which is preliminary data.</text>
</comment>
<feature type="region of interest" description="Disordered" evidence="1">
    <location>
        <begin position="179"/>
        <end position="208"/>
    </location>
</feature>
<protein>
    <submittedName>
        <fullName evidence="2">Uncharacterized protein</fullName>
    </submittedName>
</protein>
<organism evidence="2 3">
    <name type="scientific">Zizania palustris</name>
    <name type="common">Northern wild rice</name>
    <dbReference type="NCBI Taxonomy" id="103762"/>
    <lineage>
        <taxon>Eukaryota</taxon>
        <taxon>Viridiplantae</taxon>
        <taxon>Streptophyta</taxon>
        <taxon>Embryophyta</taxon>
        <taxon>Tracheophyta</taxon>
        <taxon>Spermatophyta</taxon>
        <taxon>Magnoliopsida</taxon>
        <taxon>Liliopsida</taxon>
        <taxon>Poales</taxon>
        <taxon>Poaceae</taxon>
        <taxon>BOP clade</taxon>
        <taxon>Oryzoideae</taxon>
        <taxon>Oryzeae</taxon>
        <taxon>Zizaniinae</taxon>
        <taxon>Zizania</taxon>
    </lineage>
</organism>
<proteinExistence type="predicted"/>
<dbReference type="EMBL" id="JAAALK010000156">
    <property type="protein sequence ID" value="KAG8081594.1"/>
    <property type="molecule type" value="Genomic_DNA"/>
</dbReference>
<reference evidence="2" key="2">
    <citation type="submission" date="2021-02" db="EMBL/GenBank/DDBJ databases">
        <authorList>
            <person name="Kimball J.A."/>
            <person name="Haas M.W."/>
            <person name="Macchietto M."/>
            <person name="Kono T."/>
            <person name="Duquette J."/>
            <person name="Shao M."/>
        </authorList>
    </citation>
    <scope>NUCLEOTIDE SEQUENCE</scope>
    <source>
        <tissue evidence="2">Fresh leaf tissue</tissue>
    </source>
</reference>
<evidence type="ECO:0000313" key="2">
    <source>
        <dbReference type="EMBL" id="KAG8081594.1"/>
    </source>
</evidence>
<reference evidence="2" key="1">
    <citation type="journal article" date="2021" name="bioRxiv">
        <title>Whole Genome Assembly and Annotation of Northern Wild Rice, Zizania palustris L., Supports a Whole Genome Duplication in the Zizania Genus.</title>
        <authorList>
            <person name="Haas M."/>
            <person name="Kono T."/>
            <person name="Macchietto M."/>
            <person name="Millas R."/>
            <person name="McGilp L."/>
            <person name="Shao M."/>
            <person name="Duquette J."/>
            <person name="Hirsch C.N."/>
            <person name="Kimball J."/>
        </authorList>
    </citation>
    <scope>NUCLEOTIDE SEQUENCE</scope>
    <source>
        <tissue evidence="2">Fresh leaf tissue</tissue>
    </source>
</reference>
<dbReference type="OrthoDB" id="10256309at2759"/>
<dbReference type="AlphaFoldDB" id="A0A8J5TGV9"/>
<feature type="compositionally biased region" description="Pro residues" evidence="1">
    <location>
        <begin position="38"/>
        <end position="50"/>
    </location>
</feature>
<dbReference type="Proteomes" id="UP000729402">
    <property type="component" value="Unassembled WGS sequence"/>
</dbReference>